<evidence type="ECO:0000313" key="14">
    <source>
        <dbReference type="EMBL" id="RNA19142.1"/>
    </source>
</evidence>
<dbReference type="Pfam" id="PF01130">
    <property type="entry name" value="CD36"/>
    <property type="match status" value="1"/>
</dbReference>
<evidence type="ECO:0000256" key="13">
    <source>
        <dbReference type="SAM" id="Phobius"/>
    </source>
</evidence>
<dbReference type="GO" id="GO:0005737">
    <property type="term" value="C:cytoplasm"/>
    <property type="evidence" value="ECO:0007669"/>
    <property type="project" value="TreeGrafter"/>
</dbReference>
<dbReference type="InterPro" id="IPR002159">
    <property type="entry name" value="CD36_fam"/>
</dbReference>
<name>A0A3M7R6A4_BRAPC</name>
<evidence type="ECO:0000256" key="9">
    <source>
        <dbReference type="ARBA" id="ARBA00023170"/>
    </source>
</evidence>
<dbReference type="PANTHER" id="PTHR11923:SF110">
    <property type="entry name" value="SCAVENGER RECEPTOR CLASS B MEMBER 1"/>
    <property type="match status" value="1"/>
</dbReference>
<comment type="subcellular location">
    <subcellularLocation>
        <location evidence="2">Cell membrane</location>
        <topology evidence="2">Multi-pass membrane protein</topology>
    </subcellularLocation>
    <subcellularLocation>
        <location evidence="1">Membrane</location>
        <location evidence="1">Caveola</location>
        <topology evidence="1">Multi-pass membrane protein</topology>
    </subcellularLocation>
</comment>
<dbReference type="PANTHER" id="PTHR11923">
    <property type="entry name" value="SCAVENGER RECEPTOR CLASS B TYPE-1 SR-B1"/>
    <property type="match status" value="1"/>
</dbReference>
<evidence type="ECO:0000256" key="2">
    <source>
        <dbReference type="ARBA" id="ARBA00004651"/>
    </source>
</evidence>
<feature type="transmembrane region" description="Helical" evidence="13">
    <location>
        <begin position="401"/>
        <end position="429"/>
    </location>
</feature>
<proteinExistence type="inferred from homology"/>
<evidence type="ECO:0000256" key="11">
    <source>
        <dbReference type="ARBA" id="ARBA00040821"/>
    </source>
</evidence>
<evidence type="ECO:0000256" key="5">
    <source>
        <dbReference type="ARBA" id="ARBA00022692"/>
    </source>
</evidence>
<dbReference type="Proteomes" id="UP000276133">
    <property type="component" value="Unassembled WGS sequence"/>
</dbReference>
<evidence type="ECO:0000256" key="3">
    <source>
        <dbReference type="ARBA" id="ARBA00010532"/>
    </source>
</evidence>
<dbReference type="PRINTS" id="PR01609">
    <property type="entry name" value="CD36FAMILY"/>
</dbReference>
<dbReference type="GO" id="GO:0005901">
    <property type="term" value="C:caveola"/>
    <property type="evidence" value="ECO:0007669"/>
    <property type="project" value="UniProtKB-SubCell"/>
</dbReference>
<dbReference type="STRING" id="10195.A0A3M7R6A4"/>
<dbReference type="GO" id="GO:0005044">
    <property type="term" value="F:scavenger receptor activity"/>
    <property type="evidence" value="ECO:0007669"/>
    <property type="project" value="TreeGrafter"/>
</dbReference>
<keyword evidence="7 13" id="KW-0472">Membrane</keyword>
<evidence type="ECO:0000256" key="1">
    <source>
        <dbReference type="ARBA" id="ARBA00004189"/>
    </source>
</evidence>
<keyword evidence="6 13" id="KW-1133">Transmembrane helix</keyword>
<evidence type="ECO:0000313" key="15">
    <source>
        <dbReference type="Proteomes" id="UP000276133"/>
    </source>
</evidence>
<keyword evidence="15" id="KW-1185">Reference proteome</keyword>
<evidence type="ECO:0000256" key="6">
    <source>
        <dbReference type="ARBA" id="ARBA00022989"/>
    </source>
</evidence>
<keyword evidence="8" id="KW-1015">Disulfide bond</keyword>
<gene>
    <name evidence="14" type="ORF">BpHYR1_020357</name>
</gene>
<protein>
    <recommendedName>
        <fullName evidence="11">Scavenger receptor class B member 1</fullName>
    </recommendedName>
    <alternativeName>
        <fullName evidence="12">SR-BI</fullName>
    </alternativeName>
</protein>
<dbReference type="AlphaFoldDB" id="A0A3M7R6A4"/>
<organism evidence="14 15">
    <name type="scientific">Brachionus plicatilis</name>
    <name type="common">Marine rotifer</name>
    <name type="synonym">Brachionus muelleri</name>
    <dbReference type="NCBI Taxonomy" id="10195"/>
    <lineage>
        <taxon>Eukaryota</taxon>
        <taxon>Metazoa</taxon>
        <taxon>Spiralia</taxon>
        <taxon>Gnathifera</taxon>
        <taxon>Rotifera</taxon>
        <taxon>Eurotatoria</taxon>
        <taxon>Monogononta</taxon>
        <taxon>Pseudotrocha</taxon>
        <taxon>Ploima</taxon>
        <taxon>Brachionidae</taxon>
        <taxon>Brachionus</taxon>
    </lineage>
</organism>
<sequence length="460" mass="52276">MNKKIHENVKLTNGSKAYNFWLDPPASINRKYYFFEILNPNEFLNGAKPKLAQKGPYIYSEKWRKKNVKFLDQENIEYNPVSTLFFESSMSVGNETDVITFLNIPAAAMIDQITSGKIDFFSTSFANSILNHLDTKLIIRRTVKELISGYDDPLVELASNYMPEFIKDERFSLMNGKNGTVWQKFIINTGYSDPMNVGKIASWNGLKKLDYWKSDKANQISGTDGTFYPPFLNRSSVIESFSPEMCRSFGLVYLKDNEIDGVKTFDFHLPSDIFSASELEHAGFCEDKCMDNGVLNISSCYGGVSGFISQPHFLNADEKFVQAIDGLKPNKEIHDFLIHFEPTTGVPVAGNVRLQINFYLEPNEEIDLVRKIQPVLLPVLWFDEEVKLNLEIVEELSKVAFYVRLVTIIPVTMVSTGILLILVSSFVLLKKSRNKSAKIVKKSIYLAESAKLFNDEQIDV</sequence>
<keyword evidence="5 13" id="KW-0812">Transmembrane</keyword>
<reference evidence="14 15" key="1">
    <citation type="journal article" date="2018" name="Sci. Rep.">
        <title>Genomic signatures of local adaptation to the degree of environmental predictability in rotifers.</title>
        <authorList>
            <person name="Franch-Gras L."/>
            <person name="Hahn C."/>
            <person name="Garcia-Roger E.M."/>
            <person name="Carmona M.J."/>
            <person name="Serra M."/>
            <person name="Gomez A."/>
        </authorList>
    </citation>
    <scope>NUCLEOTIDE SEQUENCE [LARGE SCALE GENOMIC DNA]</scope>
    <source>
        <strain evidence="14">HYR1</strain>
    </source>
</reference>
<evidence type="ECO:0000256" key="10">
    <source>
        <dbReference type="ARBA" id="ARBA00023180"/>
    </source>
</evidence>
<comment type="caution">
    <text evidence="14">The sequence shown here is derived from an EMBL/GenBank/DDBJ whole genome shotgun (WGS) entry which is preliminary data.</text>
</comment>
<keyword evidence="9" id="KW-0675">Receptor</keyword>
<evidence type="ECO:0000256" key="12">
    <source>
        <dbReference type="ARBA" id="ARBA00042244"/>
    </source>
</evidence>
<evidence type="ECO:0000256" key="8">
    <source>
        <dbReference type="ARBA" id="ARBA00023157"/>
    </source>
</evidence>
<comment type="similarity">
    <text evidence="3">Belongs to the CD36 family.</text>
</comment>
<keyword evidence="4" id="KW-1003">Cell membrane</keyword>
<evidence type="ECO:0000256" key="4">
    <source>
        <dbReference type="ARBA" id="ARBA00022475"/>
    </source>
</evidence>
<evidence type="ECO:0000256" key="7">
    <source>
        <dbReference type="ARBA" id="ARBA00023136"/>
    </source>
</evidence>
<dbReference type="PRINTS" id="PR01610">
    <property type="entry name" value="CD36ANTIGEN"/>
</dbReference>
<accession>A0A3M7R6A4</accession>
<dbReference type="EMBL" id="REGN01004097">
    <property type="protein sequence ID" value="RNA19142.1"/>
    <property type="molecule type" value="Genomic_DNA"/>
</dbReference>
<dbReference type="OrthoDB" id="18585at2759"/>
<keyword evidence="10" id="KW-0325">Glycoprotein</keyword>
<dbReference type="InterPro" id="IPR005428">
    <property type="entry name" value="CD36/SCARB1/SNMP1"/>
</dbReference>